<organism evidence="1 2">
    <name type="scientific">Flavobacterium artemisiae</name>
    <dbReference type="NCBI Taxonomy" id="2126556"/>
    <lineage>
        <taxon>Bacteria</taxon>
        <taxon>Pseudomonadati</taxon>
        <taxon>Bacteroidota</taxon>
        <taxon>Flavobacteriia</taxon>
        <taxon>Flavobacteriales</taxon>
        <taxon>Flavobacteriaceae</taxon>
        <taxon>Flavobacterium</taxon>
    </lineage>
</organism>
<sequence>MKILPAFVLLILIISCTKKEDVYKDVYYKSVNGNDTAILALKMSEKRFFGRYEIIYPKFGKDSGDVRGNINGDTLRGDFHYISNGGTWKRVPLALLKKQNKLIQGKGVIGIYMNLPCFINGTLSYKEPDFIFDEVKK</sequence>
<evidence type="ECO:0000313" key="1">
    <source>
        <dbReference type="EMBL" id="MFD1605111.1"/>
    </source>
</evidence>
<reference evidence="2" key="1">
    <citation type="journal article" date="2019" name="Int. J. Syst. Evol. Microbiol.">
        <title>The Global Catalogue of Microorganisms (GCM) 10K type strain sequencing project: providing services to taxonomists for standard genome sequencing and annotation.</title>
        <authorList>
            <consortium name="The Broad Institute Genomics Platform"/>
            <consortium name="The Broad Institute Genome Sequencing Center for Infectious Disease"/>
            <person name="Wu L."/>
            <person name="Ma J."/>
        </authorList>
    </citation>
    <scope>NUCLEOTIDE SEQUENCE [LARGE SCALE GENOMIC DNA]</scope>
    <source>
        <strain evidence="2">CCUG 70865</strain>
    </source>
</reference>
<evidence type="ECO:0008006" key="3">
    <source>
        <dbReference type="Google" id="ProtNLM"/>
    </source>
</evidence>
<gene>
    <name evidence="1" type="ORF">ACFSC2_20415</name>
</gene>
<dbReference type="RefSeq" id="WP_379812848.1">
    <property type="nucleotide sequence ID" value="NZ_JBHUDZ010000018.1"/>
</dbReference>
<name>A0ABW4HI15_9FLAO</name>
<evidence type="ECO:0000313" key="2">
    <source>
        <dbReference type="Proteomes" id="UP001597138"/>
    </source>
</evidence>
<dbReference type="Proteomes" id="UP001597138">
    <property type="component" value="Unassembled WGS sequence"/>
</dbReference>
<keyword evidence="2" id="KW-1185">Reference proteome</keyword>
<protein>
    <recommendedName>
        <fullName evidence="3">Lipoprotein</fullName>
    </recommendedName>
</protein>
<proteinExistence type="predicted"/>
<accession>A0ABW4HI15</accession>
<comment type="caution">
    <text evidence="1">The sequence shown here is derived from an EMBL/GenBank/DDBJ whole genome shotgun (WGS) entry which is preliminary data.</text>
</comment>
<dbReference type="EMBL" id="JBHUDZ010000018">
    <property type="protein sequence ID" value="MFD1605111.1"/>
    <property type="molecule type" value="Genomic_DNA"/>
</dbReference>
<dbReference type="PROSITE" id="PS51257">
    <property type="entry name" value="PROKAR_LIPOPROTEIN"/>
    <property type="match status" value="1"/>
</dbReference>